<dbReference type="GO" id="GO:0072659">
    <property type="term" value="P:protein localization to plasma membrane"/>
    <property type="evidence" value="ECO:0007669"/>
    <property type="project" value="TreeGrafter"/>
</dbReference>
<keyword evidence="5" id="KW-0012">Acyltransferase</keyword>
<comment type="similarity">
    <text evidence="5">Belongs to the PIGW family.</text>
</comment>
<name>A0A6J1NHL4_BICAN</name>
<gene>
    <name evidence="7" type="primary">LOC112051864</name>
</gene>
<keyword evidence="4 5" id="KW-0472">Membrane</keyword>
<dbReference type="PANTHER" id="PTHR20661">
    <property type="entry name" value="PHOSPHATIDYLINOSITOL-GLYCAN BIOSYNTHESIS CLASS W PROTEIN"/>
    <property type="match status" value="1"/>
</dbReference>
<dbReference type="RefSeq" id="XP_023946444.1">
    <property type="nucleotide sequence ID" value="XM_024090676.2"/>
</dbReference>
<dbReference type="EC" id="2.3.-.-" evidence="5"/>
<feature type="transmembrane region" description="Helical" evidence="5">
    <location>
        <begin position="343"/>
        <end position="365"/>
    </location>
</feature>
<dbReference type="KEGG" id="bany:112051864"/>
<evidence type="ECO:0000256" key="1">
    <source>
        <dbReference type="ARBA" id="ARBA00004141"/>
    </source>
</evidence>
<feature type="transmembrane region" description="Helical" evidence="5">
    <location>
        <begin position="409"/>
        <end position="431"/>
    </location>
</feature>
<keyword evidence="6" id="KW-1185">Reference proteome</keyword>
<feature type="transmembrane region" description="Helical" evidence="5">
    <location>
        <begin position="279"/>
        <end position="296"/>
    </location>
</feature>
<comment type="function">
    <text evidence="5">A acetyltransferase, which acetylates the inositol ring of phosphatidylinositol during biosynthesis of GPI-anchor.</text>
</comment>
<dbReference type="AlphaFoldDB" id="A0A6J1NHL4"/>
<dbReference type="Pfam" id="PF06423">
    <property type="entry name" value="GWT1"/>
    <property type="match status" value="1"/>
</dbReference>
<feature type="transmembrane region" description="Helical" evidence="5">
    <location>
        <begin position="112"/>
        <end position="133"/>
    </location>
</feature>
<proteinExistence type="inferred from homology"/>
<organism evidence="6 7">
    <name type="scientific">Bicyclus anynana</name>
    <name type="common">Squinting bush brown butterfly</name>
    <dbReference type="NCBI Taxonomy" id="110368"/>
    <lineage>
        <taxon>Eukaryota</taxon>
        <taxon>Metazoa</taxon>
        <taxon>Ecdysozoa</taxon>
        <taxon>Arthropoda</taxon>
        <taxon>Hexapoda</taxon>
        <taxon>Insecta</taxon>
        <taxon>Pterygota</taxon>
        <taxon>Neoptera</taxon>
        <taxon>Endopterygota</taxon>
        <taxon>Lepidoptera</taxon>
        <taxon>Glossata</taxon>
        <taxon>Ditrysia</taxon>
        <taxon>Papilionoidea</taxon>
        <taxon>Nymphalidae</taxon>
        <taxon>Satyrinae</taxon>
        <taxon>Satyrini</taxon>
        <taxon>Mycalesina</taxon>
        <taxon>Bicyclus</taxon>
    </lineage>
</organism>
<feature type="transmembrane region" description="Helical" evidence="5">
    <location>
        <begin position="308"/>
        <end position="327"/>
    </location>
</feature>
<dbReference type="OrthoDB" id="15270at2759"/>
<dbReference type="PANTHER" id="PTHR20661:SF0">
    <property type="entry name" value="PHOSPHATIDYLINOSITOL-GLYCAN BIOSYNTHESIS CLASS W PROTEIN"/>
    <property type="match status" value="1"/>
</dbReference>
<evidence type="ECO:0000256" key="3">
    <source>
        <dbReference type="ARBA" id="ARBA00022989"/>
    </source>
</evidence>
<dbReference type="GO" id="GO:0032216">
    <property type="term" value="F:glucosaminyl-phosphatidylinositol O-acyltransferase activity"/>
    <property type="evidence" value="ECO:0007669"/>
    <property type="project" value="TreeGrafter"/>
</dbReference>
<dbReference type="GeneID" id="112051864"/>
<accession>A0A6J1NHL4</accession>
<dbReference type="InterPro" id="IPR009447">
    <property type="entry name" value="PIGW/GWT1"/>
</dbReference>
<comment type="subcellular location">
    <subcellularLocation>
        <location evidence="5">Endoplasmic reticulum membrane</location>
        <topology evidence="5">Multi-pass membrane protein</topology>
    </subcellularLocation>
    <subcellularLocation>
        <location evidence="1">Membrane</location>
        <topology evidence="1">Multi-pass membrane protein</topology>
    </subcellularLocation>
</comment>
<evidence type="ECO:0000313" key="7">
    <source>
        <dbReference type="RefSeq" id="XP_023946444.1"/>
    </source>
</evidence>
<dbReference type="GO" id="GO:0005789">
    <property type="term" value="C:endoplasmic reticulum membrane"/>
    <property type="evidence" value="ECO:0007669"/>
    <property type="project" value="UniProtKB-SubCell"/>
</dbReference>
<evidence type="ECO:0000313" key="6">
    <source>
        <dbReference type="Proteomes" id="UP001652582"/>
    </source>
</evidence>
<evidence type="ECO:0000256" key="2">
    <source>
        <dbReference type="ARBA" id="ARBA00022692"/>
    </source>
</evidence>
<keyword evidence="5" id="KW-0808">Transferase</keyword>
<feature type="transmembrane region" description="Helical" evidence="5">
    <location>
        <begin position="52"/>
        <end position="69"/>
    </location>
</feature>
<comment type="caution">
    <text evidence="5">Lacks conserved residue(s) required for the propagation of feature annotation.</text>
</comment>
<sequence length="438" mass="49908">MNNSEYKNYHESFMQNNHGSTAVHTFLSVFFTVQCALFCAIKVPNHGLKQYVLEYIIIVLPTIVAHTVFSNYINELNLCVSVLLLYEILKNIKYSEVYDAFRCMNNFKNDKILSVSCLRGLTYLITVICILAVDFKDFPRHLAKTENYGYSLMDTGVGLFILISGLVHKEYSKQNYVSILKSNTKFVSILLILGVTRYLSIKQLDYQNHITEYGVHWNFFYTLAVCKFVSCLLLILPFDPLFLSITILSFHEFLLYKNLEAWVFSDTPRINLIDANKEGITSSLGYVALYLFAVKLKKILTNKSVTRYHVIQTLIISSVVLLISSYICNLYRPVSRTLANAGYSLYLSAITALVLSLMYVLEIVFGYKNISFHIPLILGAINDNGLLYFLIANVATGIINMSVRTLFVPAMATFVILNFYMILNISIIVYANRKGIKL</sequence>
<evidence type="ECO:0000256" key="5">
    <source>
        <dbReference type="RuleBase" id="RU280819"/>
    </source>
</evidence>
<comment type="pathway">
    <text evidence="5">Glycolipid biosynthesis; glycosylphosphatidylinositol-anchor biosynthesis.</text>
</comment>
<dbReference type="UniPathway" id="UPA00196"/>
<feature type="transmembrane region" description="Helical" evidence="5">
    <location>
        <begin position="148"/>
        <end position="167"/>
    </location>
</feature>
<evidence type="ECO:0000256" key="4">
    <source>
        <dbReference type="ARBA" id="ARBA00023136"/>
    </source>
</evidence>
<keyword evidence="3 5" id="KW-1133">Transmembrane helix</keyword>
<dbReference type="PIRSF" id="PIRSF017321">
    <property type="entry name" value="GWT1"/>
    <property type="match status" value="1"/>
</dbReference>
<feature type="transmembrane region" description="Helical" evidence="5">
    <location>
        <begin position="20"/>
        <end position="40"/>
    </location>
</feature>
<keyword evidence="5" id="KW-0256">Endoplasmic reticulum</keyword>
<dbReference type="GO" id="GO:0006506">
    <property type="term" value="P:GPI anchor biosynthetic process"/>
    <property type="evidence" value="ECO:0007669"/>
    <property type="project" value="UniProtKB-UniPathway"/>
</dbReference>
<reference evidence="7" key="1">
    <citation type="submission" date="2025-08" db="UniProtKB">
        <authorList>
            <consortium name="RefSeq"/>
        </authorList>
    </citation>
    <scope>IDENTIFICATION</scope>
</reference>
<keyword evidence="5" id="KW-0337">GPI-anchor biosynthesis</keyword>
<protein>
    <recommendedName>
        <fullName evidence="5">Phosphatidylinositol-glycan biosynthesis class W protein</fullName>
        <ecNumber evidence="5">2.3.-.-</ecNumber>
    </recommendedName>
</protein>
<keyword evidence="2 5" id="KW-0812">Transmembrane</keyword>
<dbReference type="Proteomes" id="UP001652582">
    <property type="component" value="Chromosome 3"/>
</dbReference>